<evidence type="ECO:0000256" key="5">
    <source>
        <dbReference type="PROSITE-ProRule" id="PRU00723"/>
    </source>
</evidence>
<comment type="subunit">
    <text evidence="1">Component of the NuA4 histone acetyltransferase complex.</text>
</comment>
<dbReference type="EMBL" id="KI635846">
    <property type="protein sequence ID" value="ETN44265.1"/>
    <property type="molecule type" value="Genomic_DNA"/>
</dbReference>
<evidence type="ECO:0000313" key="10">
    <source>
        <dbReference type="Proteomes" id="UP000030752"/>
    </source>
</evidence>
<dbReference type="SUPFAM" id="SSF54160">
    <property type="entry name" value="Chromo domain-like"/>
    <property type="match status" value="1"/>
</dbReference>
<feature type="domain" description="C3H1-type" evidence="8">
    <location>
        <begin position="541"/>
        <end position="569"/>
    </location>
</feature>
<dbReference type="OrthoDB" id="1918685at2759"/>
<dbReference type="InterPro" id="IPR000571">
    <property type="entry name" value="Znf_CCCH"/>
</dbReference>
<evidence type="ECO:0000256" key="2">
    <source>
        <dbReference type="ARBA" id="ARBA00022723"/>
    </source>
</evidence>
<evidence type="ECO:0000256" key="1">
    <source>
        <dbReference type="ARBA" id="ARBA00011353"/>
    </source>
</evidence>
<feature type="compositionally biased region" description="Polar residues" evidence="6">
    <location>
        <begin position="24"/>
        <end position="37"/>
    </location>
</feature>
<dbReference type="RefSeq" id="XP_008713707.1">
    <property type="nucleotide sequence ID" value="XM_008715485.1"/>
</dbReference>
<sequence length="974" mass="108635">MKRYEFLAPREQPLLYTCLDTKKQSTPTTRATLSEMSSMKGRAEDEGDDDPELDVAEEEGDIYAIQRILAERTNAGTVEYLVLWSEYADYESTWEVASQFQDDETIVQWKRQLAAGDTLDDQQLADLERRMREHEERQIEEAEKIYQDLDDSSQAEMASSSTSAQADQPPSKKRRIDSPAQLNNGPFPLLKNRASGRTQPGRAESAMKTTTKPPPPRPINAEPTRQPSVGSKFRNLRHMGNARKKAAEEPQVNPDDPNLKFISTDKQMSLPPIDPPSPDGSLLFFPESTARAEDNSVPSVMTKKFLITPKPTGFPGSPAAVTDKPTSAPATSLPKPADTTSVPVISPPKQAKGSDGQSPASGGSVHFGTQPQHTARNGRVWAKNELVVHITVGPGVIGDVKIVNLAEPARAVLLNYKKAMNKYEINLNFAQDHVMQPTQLREISKYWRDLGLGGAPIKPFDDTAEGCKGFSEHLQRYDSTAAWYHPDSSLILLLFSPNSPPWSHTERYKNMQARPDLVMEVRESIQGMSVTAMATLAPPPNRRTVVCWYWGAGKACWYGDECKFLHPAGPAASLPALIEAKMQSKSGLEEAAPAASCHPVRPAPVRRQSIAGVESAQSPKATIDQTADPRIDNERRKSVHGIADSKLLANLDDKATDMDWSFDTDYRALVKLIKNSAVIESRMPFVFVAFTNTHDIQAQALKAWAIKQTSPRCVFGENDLKEFHRFATTTDPSLFFFYEGDPSYTCLESFHKFLHREEVVCHTVSWETSPATHTVRYKLKPLFPQGQLVLITEDVFLSKPINALSLLKWYETHYKGRGSSYKLMVRPNIRSFLETRALALAEMDDQDELKAVLDLLVLVNELSSPTDVTIPGSTKLLTEPLGTDDVVKQSSFVPFPRLPGYDHTPTASLEQGEVMKRDQFLIEYFIEYSIAESSRFKRFLVVRGEKGPPVADSQHIAFRTAATFVRELEKPKMK</sequence>
<keyword evidence="4 5" id="KW-0862">Zinc</keyword>
<gene>
    <name evidence="9" type="ORF">HMPREF1541_10816</name>
</gene>
<organism evidence="9 10">
    <name type="scientific">Cyphellophora europaea (strain CBS 101466)</name>
    <name type="common">Phialophora europaea</name>
    <dbReference type="NCBI Taxonomy" id="1220924"/>
    <lineage>
        <taxon>Eukaryota</taxon>
        <taxon>Fungi</taxon>
        <taxon>Dikarya</taxon>
        <taxon>Ascomycota</taxon>
        <taxon>Pezizomycotina</taxon>
        <taxon>Eurotiomycetes</taxon>
        <taxon>Chaetothyriomycetidae</taxon>
        <taxon>Chaetothyriales</taxon>
        <taxon>Cyphellophoraceae</taxon>
        <taxon>Cyphellophora</taxon>
    </lineage>
</organism>
<dbReference type="SMART" id="SM00298">
    <property type="entry name" value="CHROMO"/>
    <property type="match status" value="1"/>
</dbReference>
<feature type="compositionally biased region" description="Polar residues" evidence="6">
    <location>
        <begin position="355"/>
        <end position="375"/>
    </location>
</feature>
<feature type="compositionally biased region" description="Polar residues" evidence="6">
    <location>
        <begin position="615"/>
        <end position="625"/>
    </location>
</feature>
<keyword evidence="2 5" id="KW-0479">Metal-binding</keyword>
<dbReference type="PROSITE" id="PS50103">
    <property type="entry name" value="ZF_C3H1"/>
    <property type="match status" value="1"/>
</dbReference>
<dbReference type="Pfam" id="PF00642">
    <property type="entry name" value="zf-CCCH"/>
    <property type="match status" value="1"/>
</dbReference>
<dbReference type="Proteomes" id="UP000030752">
    <property type="component" value="Unassembled WGS sequence"/>
</dbReference>
<dbReference type="Gene3D" id="2.40.50.40">
    <property type="match status" value="1"/>
</dbReference>
<evidence type="ECO:0000256" key="3">
    <source>
        <dbReference type="ARBA" id="ARBA00022771"/>
    </source>
</evidence>
<feature type="region of interest" description="Disordered" evidence="6">
    <location>
        <begin position="311"/>
        <end position="376"/>
    </location>
</feature>
<dbReference type="AlphaFoldDB" id="W2S6K7"/>
<dbReference type="VEuPathDB" id="FungiDB:HMPREF1541_10816"/>
<dbReference type="GeneID" id="19978155"/>
<evidence type="ECO:0000259" key="8">
    <source>
        <dbReference type="PROSITE" id="PS50103"/>
    </source>
</evidence>
<feature type="domain" description="Chromo" evidence="7">
    <location>
        <begin position="63"/>
        <end position="121"/>
    </location>
</feature>
<dbReference type="eggNOG" id="ENOG502STGS">
    <property type="taxonomic scope" value="Eukaryota"/>
</dbReference>
<dbReference type="InterPro" id="IPR000953">
    <property type="entry name" value="Chromo/chromo_shadow_dom"/>
</dbReference>
<reference evidence="9 10" key="1">
    <citation type="submission" date="2013-03" db="EMBL/GenBank/DDBJ databases">
        <title>The Genome Sequence of Phialophora europaea CBS 101466.</title>
        <authorList>
            <consortium name="The Broad Institute Genomics Platform"/>
            <person name="Cuomo C."/>
            <person name="de Hoog S."/>
            <person name="Gorbushina A."/>
            <person name="Walker B."/>
            <person name="Young S.K."/>
            <person name="Zeng Q."/>
            <person name="Gargeya S."/>
            <person name="Fitzgerald M."/>
            <person name="Haas B."/>
            <person name="Abouelleil A."/>
            <person name="Allen A.W."/>
            <person name="Alvarado L."/>
            <person name="Arachchi H.M."/>
            <person name="Berlin A.M."/>
            <person name="Chapman S.B."/>
            <person name="Gainer-Dewar J."/>
            <person name="Goldberg J."/>
            <person name="Griggs A."/>
            <person name="Gujja S."/>
            <person name="Hansen M."/>
            <person name="Howarth C."/>
            <person name="Imamovic A."/>
            <person name="Ireland A."/>
            <person name="Larimer J."/>
            <person name="McCowan C."/>
            <person name="Murphy C."/>
            <person name="Pearson M."/>
            <person name="Poon T.W."/>
            <person name="Priest M."/>
            <person name="Roberts A."/>
            <person name="Saif S."/>
            <person name="Shea T."/>
            <person name="Sisk P."/>
            <person name="Sykes S."/>
            <person name="Wortman J."/>
            <person name="Nusbaum C."/>
            <person name="Birren B."/>
        </authorList>
    </citation>
    <scope>NUCLEOTIDE SEQUENCE [LARGE SCALE GENOMIC DNA]</scope>
    <source>
        <strain evidence="9 10">CBS 101466</strain>
    </source>
</reference>
<feature type="zinc finger region" description="C3H1-type" evidence="5">
    <location>
        <begin position="541"/>
        <end position="569"/>
    </location>
</feature>
<dbReference type="HOGENOM" id="CLU_009138_0_0_1"/>
<dbReference type="Pfam" id="PF00385">
    <property type="entry name" value="Chromo"/>
    <property type="match status" value="1"/>
</dbReference>
<evidence type="ECO:0000313" key="9">
    <source>
        <dbReference type="EMBL" id="ETN44265.1"/>
    </source>
</evidence>
<dbReference type="PROSITE" id="PS50013">
    <property type="entry name" value="CHROMO_2"/>
    <property type="match status" value="1"/>
</dbReference>
<dbReference type="GO" id="GO:0006338">
    <property type="term" value="P:chromatin remodeling"/>
    <property type="evidence" value="ECO:0007669"/>
    <property type="project" value="UniProtKB-ARBA"/>
</dbReference>
<dbReference type="InterPro" id="IPR023780">
    <property type="entry name" value="Chromo_domain"/>
</dbReference>
<evidence type="ECO:0000259" key="7">
    <source>
        <dbReference type="PROSITE" id="PS50013"/>
    </source>
</evidence>
<proteinExistence type="predicted"/>
<name>W2S6K7_CYPE1</name>
<dbReference type="InterPro" id="IPR016197">
    <property type="entry name" value="Chromo-like_dom_sf"/>
</dbReference>
<keyword evidence="10" id="KW-1185">Reference proteome</keyword>
<feature type="compositionally biased region" description="Low complexity" evidence="6">
    <location>
        <begin position="154"/>
        <end position="166"/>
    </location>
</feature>
<dbReference type="STRING" id="1220924.W2S6K7"/>
<evidence type="ECO:0000256" key="6">
    <source>
        <dbReference type="SAM" id="MobiDB-lite"/>
    </source>
</evidence>
<evidence type="ECO:0000256" key="4">
    <source>
        <dbReference type="ARBA" id="ARBA00022833"/>
    </source>
</evidence>
<dbReference type="InParanoid" id="W2S6K7"/>
<protein>
    <recommendedName>
        <fullName evidence="11">Chromo domain-containing protein</fullName>
    </recommendedName>
</protein>
<dbReference type="GO" id="GO:0008270">
    <property type="term" value="F:zinc ion binding"/>
    <property type="evidence" value="ECO:0007669"/>
    <property type="project" value="UniProtKB-KW"/>
</dbReference>
<feature type="region of interest" description="Disordered" evidence="6">
    <location>
        <begin position="24"/>
        <end position="52"/>
    </location>
</feature>
<dbReference type="SUPFAM" id="SSF90229">
    <property type="entry name" value="CCCH zinc finger"/>
    <property type="match status" value="1"/>
</dbReference>
<evidence type="ECO:0008006" key="11">
    <source>
        <dbReference type="Google" id="ProtNLM"/>
    </source>
</evidence>
<dbReference type="SMART" id="SM00356">
    <property type="entry name" value="ZnF_C3H1"/>
    <property type="match status" value="1"/>
</dbReference>
<feature type="region of interest" description="Disordered" evidence="6">
    <location>
        <begin position="149"/>
        <end position="233"/>
    </location>
</feature>
<feature type="compositionally biased region" description="Basic and acidic residues" evidence="6">
    <location>
        <begin position="627"/>
        <end position="636"/>
    </location>
</feature>
<keyword evidence="3 5" id="KW-0863">Zinc-finger</keyword>
<accession>W2S6K7</accession>
<feature type="region of interest" description="Disordered" evidence="6">
    <location>
        <begin position="611"/>
        <end position="637"/>
    </location>
</feature>
<dbReference type="InterPro" id="IPR036855">
    <property type="entry name" value="Znf_CCCH_sf"/>
</dbReference>